<evidence type="ECO:0000313" key="2">
    <source>
        <dbReference type="EMBL" id="WGH74141.1"/>
    </source>
</evidence>
<dbReference type="InterPro" id="IPR051531">
    <property type="entry name" value="N-acetyltransferase"/>
</dbReference>
<dbReference type="SUPFAM" id="SSF55729">
    <property type="entry name" value="Acyl-CoA N-acyltransferases (Nat)"/>
    <property type="match status" value="1"/>
</dbReference>
<dbReference type="Pfam" id="PF13302">
    <property type="entry name" value="Acetyltransf_3"/>
    <property type="match status" value="1"/>
</dbReference>
<keyword evidence="3" id="KW-1185">Reference proteome</keyword>
<dbReference type="InterPro" id="IPR016181">
    <property type="entry name" value="Acyl_CoA_acyltransferase"/>
</dbReference>
<dbReference type="PANTHER" id="PTHR43792">
    <property type="entry name" value="GNAT FAMILY, PUTATIVE (AFU_ORTHOLOGUE AFUA_3G00765)-RELATED-RELATED"/>
    <property type="match status" value="1"/>
</dbReference>
<accession>A0ABY8KY12</accession>
<dbReference type="Gene3D" id="3.40.630.30">
    <property type="match status" value="1"/>
</dbReference>
<dbReference type="InterPro" id="IPR000182">
    <property type="entry name" value="GNAT_dom"/>
</dbReference>
<dbReference type="Proteomes" id="UP001232001">
    <property type="component" value="Chromosome"/>
</dbReference>
<evidence type="ECO:0000313" key="3">
    <source>
        <dbReference type="Proteomes" id="UP001232001"/>
    </source>
</evidence>
<dbReference type="EMBL" id="CP122539">
    <property type="protein sequence ID" value="WGH74141.1"/>
    <property type="molecule type" value="Genomic_DNA"/>
</dbReference>
<proteinExistence type="predicted"/>
<organism evidence="2 3">
    <name type="scientific">Tenacibaculum tangerinum</name>
    <dbReference type="NCBI Taxonomy" id="3038772"/>
    <lineage>
        <taxon>Bacteria</taxon>
        <taxon>Pseudomonadati</taxon>
        <taxon>Bacteroidota</taxon>
        <taxon>Flavobacteriia</taxon>
        <taxon>Flavobacteriales</taxon>
        <taxon>Flavobacteriaceae</taxon>
        <taxon>Tenacibaculum</taxon>
    </lineage>
</organism>
<evidence type="ECO:0000259" key="1">
    <source>
        <dbReference type="Pfam" id="PF13302"/>
    </source>
</evidence>
<dbReference type="PANTHER" id="PTHR43792:SF1">
    <property type="entry name" value="N-ACETYLTRANSFERASE DOMAIN-CONTAINING PROTEIN"/>
    <property type="match status" value="1"/>
</dbReference>
<gene>
    <name evidence="2" type="ORF">P8625_08400</name>
</gene>
<dbReference type="RefSeq" id="WP_279650022.1">
    <property type="nucleotide sequence ID" value="NZ_CP122539.1"/>
</dbReference>
<feature type="domain" description="N-acetyltransferase" evidence="1">
    <location>
        <begin position="8"/>
        <end position="120"/>
    </location>
</feature>
<sequence>MVLKSDQLLIRNTLISDSAFYFKLFNDPDWITFIGNKNLKSEIDTKMYLKGIIFKNSKLGELGFFTIILKETNKLIGTSKALQRDRLDFIDIGYALKIMGKGYATEATELIMEYVCKKIKQKRYWH</sequence>
<protein>
    <submittedName>
        <fullName evidence="2">GNAT family N-acetyltransferase</fullName>
    </submittedName>
</protein>
<name>A0ABY8KY12_9FLAO</name>
<reference evidence="2 3" key="1">
    <citation type="submission" date="2023-04" db="EMBL/GenBank/DDBJ databases">
        <title>Tenacibaculum tangerinum sp. nov., isolated from sea tidal flat of South Korea.</title>
        <authorList>
            <person name="Lee S.H."/>
            <person name="Kim J.-J."/>
        </authorList>
    </citation>
    <scope>NUCLEOTIDE SEQUENCE [LARGE SCALE GENOMIC DNA]</scope>
    <source>
        <strain evidence="2 3">GRR-S3-23</strain>
    </source>
</reference>